<dbReference type="AlphaFoldDB" id="A0A6J8BQK5"/>
<dbReference type="GO" id="GO:0043652">
    <property type="term" value="P:engulfment of apoptotic cell"/>
    <property type="evidence" value="ECO:0007669"/>
    <property type="project" value="TreeGrafter"/>
</dbReference>
<feature type="transmembrane region" description="Helical" evidence="7">
    <location>
        <begin position="371"/>
        <end position="394"/>
    </location>
</feature>
<dbReference type="EMBL" id="CACVKT020003844">
    <property type="protein sequence ID" value="CAC5386228.1"/>
    <property type="molecule type" value="Genomic_DNA"/>
</dbReference>
<dbReference type="PANTHER" id="PTHR16024">
    <property type="entry name" value="XK-RELATED PROTEIN"/>
    <property type="match status" value="1"/>
</dbReference>
<dbReference type="Proteomes" id="UP000507470">
    <property type="component" value="Unassembled WGS sequence"/>
</dbReference>
<dbReference type="GO" id="GO:0005886">
    <property type="term" value="C:plasma membrane"/>
    <property type="evidence" value="ECO:0007669"/>
    <property type="project" value="UniProtKB-SubCell"/>
</dbReference>
<keyword evidence="3" id="KW-1003">Cell membrane</keyword>
<feature type="transmembrane region" description="Helical" evidence="7">
    <location>
        <begin position="311"/>
        <end position="333"/>
    </location>
</feature>
<feature type="transmembrane region" description="Helical" evidence="7">
    <location>
        <begin position="442"/>
        <end position="463"/>
    </location>
</feature>
<gene>
    <name evidence="8" type="ORF">MCOR_21688</name>
</gene>
<protein>
    <recommendedName>
        <fullName evidence="7">XK-related protein</fullName>
    </recommendedName>
</protein>
<feature type="transmembrane region" description="Helical" evidence="7">
    <location>
        <begin position="146"/>
        <end position="165"/>
    </location>
</feature>
<evidence type="ECO:0000256" key="3">
    <source>
        <dbReference type="ARBA" id="ARBA00022475"/>
    </source>
</evidence>
<keyword evidence="9" id="KW-1185">Reference proteome</keyword>
<accession>A0A6J8BQK5</accession>
<evidence type="ECO:0000256" key="2">
    <source>
        <dbReference type="ARBA" id="ARBA00008789"/>
    </source>
</evidence>
<keyword evidence="6 7" id="KW-0472">Membrane</keyword>
<dbReference type="GO" id="GO:0070782">
    <property type="term" value="P:phosphatidylserine exposure on apoptotic cell surface"/>
    <property type="evidence" value="ECO:0007669"/>
    <property type="project" value="TreeGrafter"/>
</dbReference>
<comment type="similarity">
    <text evidence="2 7">Belongs to the XK family.</text>
</comment>
<feature type="transmembrane region" description="Helical" evidence="7">
    <location>
        <begin position="414"/>
        <end position="430"/>
    </location>
</feature>
<evidence type="ECO:0000256" key="7">
    <source>
        <dbReference type="RuleBase" id="RU910716"/>
    </source>
</evidence>
<dbReference type="InterPro" id="IPR018629">
    <property type="entry name" value="XK-rel"/>
</dbReference>
<evidence type="ECO:0000256" key="4">
    <source>
        <dbReference type="ARBA" id="ARBA00022692"/>
    </source>
</evidence>
<organism evidence="8 9">
    <name type="scientific">Mytilus coruscus</name>
    <name type="common">Sea mussel</name>
    <dbReference type="NCBI Taxonomy" id="42192"/>
    <lineage>
        <taxon>Eukaryota</taxon>
        <taxon>Metazoa</taxon>
        <taxon>Spiralia</taxon>
        <taxon>Lophotrochozoa</taxon>
        <taxon>Mollusca</taxon>
        <taxon>Bivalvia</taxon>
        <taxon>Autobranchia</taxon>
        <taxon>Pteriomorphia</taxon>
        <taxon>Mytilida</taxon>
        <taxon>Mytiloidea</taxon>
        <taxon>Mytilidae</taxon>
        <taxon>Mytilinae</taxon>
        <taxon>Mytilus</taxon>
    </lineage>
</organism>
<evidence type="ECO:0000256" key="1">
    <source>
        <dbReference type="ARBA" id="ARBA00004651"/>
    </source>
</evidence>
<dbReference type="PANTHER" id="PTHR16024:SF6">
    <property type="entry name" value="XK-RELATED PROTEIN"/>
    <property type="match status" value="1"/>
</dbReference>
<evidence type="ECO:0000256" key="6">
    <source>
        <dbReference type="ARBA" id="ARBA00023136"/>
    </source>
</evidence>
<evidence type="ECO:0000313" key="8">
    <source>
        <dbReference type="EMBL" id="CAC5386228.1"/>
    </source>
</evidence>
<feature type="transmembrane region" description="Helical" evidence="7">
    <location>
        <begin position="185"/>
        <end position="210"/>
    </location>
</feature>
<reference evidence="8 9" key="1">
    <citation type="submission" date="2020-06" db="EMBL/GenBank/DDBJ databases">
        <authorList>
            <person name="Li R."/>
            <person name="Bekaert M."/>
        </authorList>
    </citation>
    <scope>NUCLEOTIDE SEQUENCE [LARGE SCALE GENOMIC DNA]</scope>
    <source>
        <strain evidence="9">wild</strain>
    </source>
</reference>
<dbReference type="OrthoDB" id="6136301at2759"/>
<dbReference type="Pfam" id="PF09815">
    <property type="entry name" value="XK-related"/>
    <property type="match status" value="1"/>
</dbReference>
<dbReference type="GO" id="GO:1902742">
    <property type="term" value="P:apoptotic process involved in development"/>
    <property type="evidence" value="ECO:0007669"/>
    <property type="project" value="TreeGrafter"/>
</dbReference>
<feature type="transmembrane region" description="Helical" evidence="7">
    <location>
        <begin position="231"/>
        <end position="251"/>
    </location>
</feature>
<evidence type="ECO:0000313" key="9">
    <source>
        <dbReference type="Proteomes" id="UP000507470"/>
    </source>
</evidence>
<name>A0A6J8BQK5_MYTCO</name>
<keyword evidence="4 7" id="KW-0812">Transmembrane</keyword>
<feature type="transmembrane region" description="Helical" evidence="7">
    <location>
        <begin position="469"/>
        <end position="493"/>
    </location>
</feature>
<evidence type="ECO:0000256" key="5">
    <source>
        <dbReference type="ARBA" id="ARBA00022989"/>
    </source>
</evidence>
<dbReference type="InterPro" id="IPR050895">
    <property type="entry name" value="XK-related_scramblase"/>
</dbReference>
<proteinExistence type="inferred from homology"/>
<comment type="subcellular location">
    <subcellularLocation>
        <location evidence="1">Cell membrane</location>
        <topology evidence="1">Multi-pass membrane protein</topology>
    </subcellularLocation>
    <subcellularLocation>
        <location evidence="7">Membrane</location>
        <topology evidence="7">Multi-pass membrane protein</topology>
    </subcellularLocation>
</comment>
<keyword evidence="5 7" id="KW-1133">Transmembrane helix</keyword>
<sequence>MRNKKFPYTRRVKYDEDGIFDEVDGRDLKHISDGKMVTSNQTEEEYHAEGGHDEVDACHVNENHNFKMAPSRHAGDEFLDINRSHDNDEIDGRYSIVDNDTNVDTDVTTKESVSVFDKATSVVLTCCCGNNCWKTNDYFNDEDYPFLFRGIDLVATVLSTVFFLYDVISDVILAEEYYRLQRWISFGFTASFIFFPHLIMNAINISWYYFDYMEEKKKGKTTQGSKWFLRVVFSLPFMLGPIVRNVEYIYYGCKSRSTSLSDGRRRYFYKNVLYEDADAAMLRMFEAFLESAPQLVLQIYIIMTEPYNDNLLMQIVRTAAMFGSWIGVSWSLVSYHKALRASHDIKEQGLSSCGVIFYYIWRACEVAPRTIVLALFAAQFGFQMLVAIGIHWVAMSVWLGCQKHEMMNNTTRDKVIFNIVIGYVLIFFFQNVQEGQTRYRALFYYFVTFSENFIMLILWAYFTQHKSEWFYLAAIGTVTSFMVIQIIVQLLYYKFIHPSHKEIALCHNNRPRLCL</sequence>